<evidence type="ECO:0000313" key="3">
    <source>
        <dbReference type="WBParaSite" id="PSU_v2.g19581.t1"/>
    </source>
</evidence>
<sequence length="133" mass="15333">MDLNQNNNNVNNEEDAQPEEIRYGLGRYNRKRRRIDMDSTSSSSTSFSTISTLMHEASCIDSMSARYRAYMPPDKDIHVDVKKCYVNGTDNLFGNHLNQKLLKQANGLNYKLIKGESKLNWAQEVRFLIIITL</sequence>
<dbReference type="WBParaSite" id="PSU_v2.g19581.t1">
    <property type="protein sequence ID" value="PSU_v2.g19581.t1"/>
    <property type="gene ID" value="PSU_v2.g19581"/>
</dbReference>
<protein>
    <submittedName>
        <fullName evidence="3">Uncharacterized protein</fullName>
    </submittedName>
</protein>
<dbReference type="Proteomes" id="UP000887577">
    <property type="component" value="Unplaced"/>
</dbReference>
<dbReference type="AlphaFoldDB" id="A0A914YGY9"/>
<feature type="region of interest" description="Disordered" evidence="1">
    <location>
        <begin position="1"/>
        <end position="25"/>
    </location>
</feature>
<accession>A0A914YGY9</accession>
<proteinExistence type="predicted"/>
<evidence type="ECO:0000313" key="2">
    <source>
        <dbReference type="Proteomes" id="UP000887577"/>
    </source>
</evidence>
<keyword evidence="2" id="KW-1185">Reference proteome</keyword>
<feature type="compositionally biased region" description="Low complexity" evidence="1">
    <location>
        <begin position="1"/>
        <end position="11"/>
    </location>
</feature>
<reference evidence="3" key="1">
    <citation type="submission" date="2022-11" db="UniProtKB">
        <authorList>
            <consortium name="WormBaseParasite"/>
        </authorList>
    </citation>
    <scope>IDENTIFICATION</scope>
</reference>
<organism evidence="2 3">
    <name type="scientific">Panagrolaimus superbus</name>
    <dbReference type="NCBI Taxonomy" id="310955"/>
    <lineage>
        <taxon>Eukaryota</taxon>
        <taxon>Metazoa</taxon>
        <taxon>Ecdysozoa</taxon>
        <taxon>Nematoda</taxon>
        <taxon>Chromadorea</taxon>
        <taxon>Rhabditida</taxon>
        <taxon>Tylenchina</taxon>
        <taxon>Panagrolaimomorpha</taxon>
        <taxon>Panagrolaimoidea</taxon>
        <taxon>Panagrolaimidae</taxon>
        <taxon>Panagrolaimus</taxon>
    </lineage>
</organism>
<evidence type="ECO:0000256" key="1">
    <source>
        <dbReference type="SAM" id="MobiDB-lite"/>
    </source>
</evidence>
<name>A0A914YGY9_9BILA</name>